<keyword evidence="3" id="KW-1185">Reference proteome</keyword>
<dbReference type="Proteomes" id="UP001432146">
    <property type="component" value="Unassembled WGS sequence"/>
</dbReference>
<name>A0AAW1AIW5_9HYME</name>
<proteinExistence type="predicted"/>
<organism evidence="2 3">
    <name type="scientific">Tetragonisca angustula</name>
    <dbReference type="NCBI Taxonomy" id="166442"/>
    <lineage>
        <taxon>Eukaryota</taxon>
        <taxon>Metazoa</taxon>
        <taxon>Ecdysozoa</taxon>
        <taxon>Arthropoda</taxon>
        <taxon>Hexapoda</taxon>
        <taxon>Insecta</taxon>
        <taxon>Pterygota</taxon>
        <taxon>Neoptera</taxon>
        <taxon>Endopterygota</taxon>
        <taxon>Hymenoptera</taxon>
        <taxon>Apocrita</taxon>
        <taxon>Aculeata</taxon>
        <taxon>Apoidea</taxon>
        <taxon>Anthophila</taxon>
        <taxon>Apidae</taxon>
        <taxon>Tetragonisca</taxon>
    </lineage>
</organism>
<feature type="chain" id="PRO_5043396361" description="Secreted protein" evidence="1">
    <location>
        <begin position="21"/>
        <end position="139"/>
    </location>
</feature>
<sequence length="139" mass="15851">MRSWSTPVLISICFVGFSTQLPVTLSRMTLNDVVPDKWRVVSPGQPPQIEFRLFKSHTPEGKSWTSSVEYIISSNNNALERVDREMKGNDKAGKESNKKMGFDSRTIIRPYKLKCPSGQKRDHVGKCRDVLTYPYVSKI</sequence>
<protein>
    <recommendedName>
        <fullName evidence="4">Secreted protein</fullName>
    </recommendedName>
</protein>
<evidence type="ECO:0000256" key="1">
    <source>
        <dbReference type="SAM" id="SignalP"/>
    </source>
</evidence>
<keyword evidence="1" id="KW-0732">Signal</keyword>
<evidence type="ECO:0000313" key="2">
    <source>
        <dbReference type="EMBL" id="KAK9310050.1"/>
    </source>
</evidence>
<feature type="signal peptide" evidence="1">
    <location>
        <begin position="1"/>
        <end position="20"/>
    </location>
</feature>
<comment type="caution">
    <text evidence="2">The sequence shown here is derived from an EMBL/GenBank/DDBJ whole genome shotgun (WGS) entry which is preliminary data.</text>
</comment>
<evidence type="ECO:0008006" key="4">
    <source>
        <dbReference type="Google" id="ProtNLM"/>
    </source>
</evidence>
<dbReference type="AlphaFoldDB" id="A0AAW1AIW5"/>
<accession>A0AAW1AIW5</accession>
<evidence type="ECO:0000313" key="3">
    <source>
        <dbReference type="Proteomes" id="UP001432146"/>
    </source>
</evidence>
<gene>
    <name evidence="2" type="ORF">QLX08_000516</name>
</gene>
<reference evidence="2 3" key="1">
    <citation type="submission" date="2024-05" db="EMBL/GenBank/DDBJ databases">
        <title>The nuclear and mitochondrial genome assemblies of Tetragonisca angustula (Apidae: Meliponini), a tiny yet remarkable pollinator in the Neotropics.</title>
        <authorList>
            <person name="Ferrari R."/>
            <person name="Ricardo P.C."/>
            <person name="Dias F.C."/>
            <person name="Araujo N.S."/>
            <person name="Soares D.O."/>
            <person name="Zhou Q.-S."/>
            <person name="Zhu C.-D."/>
            <person name="Coutinho L."/>
            <person name="Airas M.C."/>
            <person name="Batista T.M."/>
        </authorList>
    </citation>
    <scope>NUCLEOTIDE SEQUENCE [LARGE SCALE GENOMIC DNA]</scope>
    <source>
        <strain evidence="2">ASF017062</strain>
        <tissue evidence="2">Abdomen</tissue>
    </source>
</reference>
<dbReference type="EMBL" id="JAWNGG020000006">
    <property type="protein sequence ID" value="KAK9310050.1"/>
    <property type="molecule type" value="Genomic_DNA"/>
</dbReference>